<sequence>MNIIIKTATINAALMALYVSAISSFLFYIPKIFDTTKPDTVLAPIMMLSLLVFSAALVGALIFGKPILWYLDGKKKEAVSLLFYTLGVFLIITIVVMCVAYLIS</sequence>
<comment type="caution">
    <text evidence="2">The sequence shown here is derived from an EMBL/GenBank/DDBJ whole genome shotgun (WGS) entry which is preliminary data.</text>
</comment>
<accession>A0A1F5B0N9</accession>
<keyword evidence="1" id="KW-0472">Membrane</keyword>
<dbReference type="AlphaFoldDB" id="A0A1F5B0N9"/>
<feature type="transmembrane region" description="Helical" evidence="1">
    <location>
        <begin position="41"/>
        <end position="69"/>
    </location>
</feature>
<evidence type="ECO:0000313" key="2">
    <source>
        <dbReference type="EMBL" id="OGD24185.1"/>
    </source>
</evidence>
<gene>
    <name evidence="2" type="ORF">A2Z10_00760</name>
</gene>
<dbReference type="Proteomes" id="UP000176639">
    <property type="component" value="Unassembled WGS sequence"/>
</dbReference>
<evidence type="ECO:0000313" key="3">
    <source>
        <dbReference type="Proteomes" id="UP000176639"/>
    </source>
</evidence>
<organism evidence="2 3">
    <name type="scientific">Candidatus Azambacteria bacterium RBG_16_47_10</name>
    <dbReference type="NCBI Taxonomy" id="1797292"/>
    <lineage>
        <taxon>Bacteria</taxon>
        <taxon>Candidatus Azamiibacteriota</taxon>
    </lineage>
</organism>
<feature type="transmembrane region" description="Helical" evidence="1">
    <location>
        <begin position="12"/>
        <end position="29"/>
    </location>
</feature>
<feature type="transmembrane region" description="Helical" evidence="1">
    <location>
        <begin position="81"/>
        <end position="103"/>
    </location>
</feature>
<keyword evidence="1" id="KW-0812">Transmembrane</keyword>
<evidence type="ECO:0008006" key="4">
    <source>
        <dbReference type="Google" id="ProtNLM"/>
    </source>
</evidence>
<evidence type="ECO:0000256" key="1">
    <source>
        <dbReference type="SAM" id="Phobius"/>
    </source>
</evidence>
<keyword evidence="1" id="KW-1133">Transmembrane helix</keyword>
<dbReference type="EMBL" id="MEYI01000011">
    <property type="protein sequence ID" value="OGD24185.1"/>
    <property type="molecule type" value="Genomic_DNA"/>
</dbReference>
<proteinExistence type="predicted"/>
<protein>
    <recommendedName>
        <fullName evidence="4">Major facilitator superfamily (MFS) profile domain-containing protein</fullName>
    </recommendedName>
</protein>
<reference evidence="2 3" key="1">
    <citation type="journal article" date="2016" name="Nat. Commun.">
        <title>Thousands of microbial genomes shed light on interconnected biogeochemical processes in an aquifer system.</title>
        <authorList>
            <person name="Anantharaman K."/>
            <person name="Brown C.T."/>
            <person name="Hug L.A."/>
            <person name="Sharon I."/>
            <person name="Castelle C.J."/>
            <person name="Probst A.J."/>
            <person name="Thomas B.C."/>
            <person name="Singh A."/>
            <person name="Wilkins M.J."/>
            <person name="Karaoz U."/>
            <person name="Brodie E.L."/>
            <person name="Williams K.H."/>
            <person name="Hubbard S.S."/>
            <person name="Banfield J.F."/>
        </authorList>
    </citation>
    <scope>NUCLEOTIDE SEQUENCE [LARGE SCALE GENOMIC DNA]</scope>
</reference>
<name>A0A1F5B0N9_9BACT</name>